<dbReference type="RefSeq" id="WP_211862102.1">
    <property type="nucleotide sequence ID" value="NZ_JAAEDM010000024.1"/>
</dbReference>
<organism evidence="1 2">
    <name type="scientific">Neoroseomonas soli</name>
    <dbReference type="NCBI Taxonomy" id="1081025"/>
    <lineage>
        <taxon>Bacteria</taxon>
        <taxon>Pseudomonadati</taxon>
        <taxon>Pseudomonadota</taxon>
        <taxon>Alphaproteobacteria</taxon>
        <taxon>Acetobacterales</taxon>
        <taxon>Acetobacteraceae</taxon>
        <taxon>Neoroseomonas</taxon>
    </lineage>
</organism>
<reference evidence="1" key="1">
    <citation type="submission" date="2020-01" db="EMBL/GenBank/DDBJ databases">
        <authorList>
            <person name="Rat A."/>
        </authorList>
    </citation>
    <scope>NUCLEOTIDE SEQUENCE</scope>
    <source>
        <strain evidence="1">LMG 31231</strain>
    </source>
</reference>
<dbReference type="GO" id="GO:0004222">
    <property type="term" value="F:metalloendopeptidase activity"/>
    <property type="evidence" value="ECO:0007669"/>
    <property type="project" value="InterPro"/>
</dbReference>
<protein>
    <recommendedName>
        <fullName evidence="3">Peptidase M41 domain-containing protein</fullName>
    </recommendedName>
</protein>
<evidence type="ECO:0000313" key="1">
    <source>
        <dbReference type="EMBL" id="MBR0671727.1"/>
    </source>
</evidence>
<evidence type="ECO:0000313" key="2">
    <source>
        <dbReference type="Proteomes" id="UP001138751"/>
    </source>
</evidence>
<proteinExistence type="predicted"/>
<comment type="caution">
    <text evidence="1">The sequence shown here is derived from an EMBL/GenBank/DDBJ whole genome shotgun (WGS) entry which is preliminary data.</text>
</comment>
<dbReference type="SUPFAM" id="SSF140990">
    <property type="entry name" value="FtsH protease domain-like"/>
    <property type="match status" value="1"/>
</dbReference>
<dbReference type="InterPro" id="IPR037219">
    <property type="entry name" value="Peptidase_M41-like"/>
</dbReference>
<accession>A0A9X9WX48</accession>
<sequence length="244" mass="25969">MTDRAVAVAPVRRIVALPPAFPGKPLAYVRVPQKAVAAHEAGHAAVAVMLGAPIKYITFRSGRGAAGHAVWHEPPEWFVPGKGRALTPHGALMLGLITAAGPLAERIDDITRATKLNAALDQHEMSLAFGYLNAAVAASIAPNASKVPDMERIAPVVRFAAAQVLHAMLGSAHRERQAVADRLTTRGRLLAHEVMPLLQGLPRYSSSDIVDAMRTAGMPTMNRLPVDPPPWWGEAAASIPDRIP</sequence>
<dbReference type="Gene3D" id="1.20.58.760">
    <property type="entry name" value="Peptidase M41"/>
    <property type="match status" value="1"/>
</dbReference>
<dbReference type="GO" id="GO:0004176">
    <property type="term" value="F:ATP-dependent peptidase activity"/>
    <property type="evidence" value="ECO:0007669"/>
    <property type="project" value="InterPro"/>
</dbReference>
<keyword evidence="2" id="KW-1185">Reference proteome</keyword>
<dbReference type="GO" id="GO:0005524">
    <property type="term" value="F:ATP binding"/>
    <property type="evidence" value="ECO:0007669"/>
    <property type="project" value="InterPro"/>
</dbReference>
<reference evidence="1" key="2">
    <citation type="journal article" date="2021" name="Syst. Appl. Microbiol.">
        <title>Roseomonas hellenica sp. nov., isolated from roots of wild-growing Alkanna tinctoria.</title>
        <authorList>
            <person name="Rat A."/>
            <person name="Naranjo H.D."/>
            <person name="Lebbe L."/>
            <person name="Cnockaert M."/>
            <person name="Krigas N."/>
            <person name="Grigoriadou K."/>
            <person name="Maloupa E."/>
            <person name="Willems A."/>
        </authorList>
    </citation>
    <scope>NUCLEOTIDE SEQUENCE</scope>
    <source>
        <strain evidence="1">LMG 31231</strain>
    </source>
</reference>
<dbReference type="GO" id="GO:0006508">
    <property type="term" value="P:proteolysis"/>
    <property type="evidence" value="ECO:0007669"/>
    <property type="project" value="InterPro"/>
</dbReference>
<dbReference type="EMBL" id="JAAEDM010000024">
    <property type="protein sequence ID" value="MBR0671727.1"/>
    <property type="molecule type" value="Genomic_DNA"/>
</dbReference>
<name>A0A9X9WX48_9PROT</name>
<evidence type="ECO:0008006" key="3">
    <source>
        <dbReference type="Google" id="ProtNLM"/>
    </source>
</evidence>
<dbReference type="AlphaFoldDB" id="A0A9X9WX48"/>
<gene>
    <name evidence="1" type="ORF">GXW76_11135</name>
</gene>
<dbReference type="Proteomes" id="UP001138751">
    <property type="component" value="Unassembled WGS sequence"/>
</dbReference>